<dbReference type="SUPFAM" id="SSF56672">
    <property type="entry name" value="DNA/RNA polymerases"/>
    <property type="match status" value="1"/>
</dbReference>
<evidence type="ECO:0000256" key="4">
    <source>
        <dbReference type="ARBA" id="ARBA00022759"/>
    </source>
</evidence>
<keyword evidence="12" id="KW-1185">Reference proteome</keyword>
<dbReference type="Pfam" id="PF17921">
    <property type="entry name" value="Integrase_H2C2"/>
    <property type="match status" value="1"/>
</dbReference>
<keyword evidence="3" id="KW-0540">Nuclease</keyword>
<gene>
    <name evidence="11" type="primary">BQ5605_C011g06468</name>
    <name evidence="11" type="ORF">BQ5605_C011G06468</name>
</gene>
<dbReference type="InterPro" id="IPR043128">
    <property type="entry name" value="Rev_trsase/Diguanyl_cyclase"/>
</dbReference>
<dbReference type="STRING" id="796604.A0A2X0NS00"/>
<dbReference type="GO" id="GO:0003964">
    <property type="term" value="F:RNA-directed DNA polymerase activity"/>
    <property type="evidence" value="ECO:0007669"/>
    <property type="project" value="UniProtKB-KW"/>
</dbReference>
<evidence type="ECO:0000256" key="3">
    <source>
        <dbReference type="ARBA" id="ARBA00022722"/>
    </source>
</evidence>
<feature type="domain" description="Reverse transcriptase" evidence="8">
    <location>
        <begin position="587"/>
        <end position="707"/>
    </location>
</feature>
<evidence type="ECO:0000256" key="1">
    <source>
        <dbReference type="ARBA" id="ARBA00022679"/>
    </source>
</evidence>
<keyword evidence="2" id="KW-0548">Nucleotidyltransferase</keyword>
<keyword evidence="5" id="KW-0378">Hydrolase</keyword>
<dbReference type="InterPro" id="IPR000477">
    <property type="entry name" value="RT_dom"/>
</dbReference>
<feature type="compositionally biased region" description="Polar residues" evidence="7">
    <location>
        <begin position="330"/>
        <end position="345"/>
    </location>
</feature>
<dbReference type="InterPro" id="IPR041588">
    <property type="entry name" value="Integrase_H2C2"/>
</dbReference>
<evidence type="ECO:0000256" key="7">
    <source>
        <dbReference type="SAM" id="MobiDB-lite"/>
    </source>
</evidence>
<name>A0A2X0NS00_9BASI</name>
<feature type="region of interest" description="Disordered" evidence="7">
    <location>
        <begin position="1"/>
        <end position="21"/>
    </location>
</feature>
<dbReference type="GO" id="GO:0016787">
    <property type="term" value="F:hydrolase activity"/>
    <property type="evidence" value="ECO:0007669"/>
    <property type="project" value="UniProtKB-KW"/>
</dbReference>
<reference evidence="11 12" key="1">
    <citation type="submission" date="2016-11" db="EMBL/GenBank/DDBJ databases">
        <authorList>
            <person name="Jaros S."/>
            <person name="Januszkiewicz K."/>
            <person name="Wedrychowicz H."/>
        </authorList>
    </citation>
    <scope>NUCLEOTIDE SEQUENCE [LARGE SCALE GENOMIC DNA]</scope>
</reference>
<keyword evidence="6" id="KW-0695">RNA-directed DNA polymerase</keyword>
<dbReference type="GO" id="GO:0004519">
    <property type="term" value="F:endonuclease activity"/>
    <property type="evidence" value="ECO:0007669"/>
    <property type="project" value="UniProtKB-KW"/>
</dbReference>
<keyword evidence="4" id="KW-0255">Endonuclease</keyword>
<dbReference type="InterPro" id="IPR041373">
    <property type="entry name" value="RT_RNaseH"/>
</dbReference>
<dbReference type="Gene3D" id="1.10.340.70">
    <property type="match status" value="1"/>
</dbReference>
<evidence type="ECO:0000313" key="12">
    <source>
        <dbReference type="Proteomes" id="UP000249464"/>
    </source>
</evidence>
<evidence type="ECO:0000256" key="5">
    <source>
        <dbReference type="ARBA" id="ARBA00022801"/>
    </source>
</evidence>
<dbReference type="AlphaFoldDB" id="A0A2X0NS00"/>
<dbReference type="FunFam" id="3.10.20.370:FF:000001">
    <property type="entry name" value="Retrovirus-related Pol polyprotein from transposon 17.6-like protein"/>
    <property type="match status" value="1"/>
</dbReference>
<feature type="compositionally biased region" description="Polar residues" evidence="7">
    <location>
        <begin position="1"/>
        <end position="13"/>
    </location>
</feature>
<dbReference type="CDD" id="cd01647">
    <property type="entry name" value="RT_LTR"/>
    <property type="match status" value="1"/>
</dbReference>
<dbReference type="Gene3D" id="3.30.70.270">
    <property type="match status" value="2"/>
</dbReference>
<dbReference type="InterPro" id="IPR043502">
    <property type="entry name" value="DNA/RNA_pol_sf"/>
</dbReference>
<evidence type="ECO:0000259" key="9">
    <source>
        <dbReference type="Pfam" id="PF17917"/>
    </source>
</evidence>
<dbReference type="InterPro" id="IPR050951">
    <property type="entry name" value="Retrovirus_Pol_polyprotein"/>
</dbReference>
<dbReference type="CDD" id="cd09274">
    <property type="entry name" value="RNase_HI_RT_Ty3"/>
    <property type="match status" value="1"/>
</dbReference>
<accession>A0A2X0NS00</accession>
<dbReference type="Pfam" id="PF17917">
    <property type="entry name" value="RT_RNaseH"/>
    <property type="match status" value="1"/>
</dbReference>
<feature type="domain" description="Integrase zinc-binding" evidence="10">
    <location>
        <begin position="973"/>
        <end position="1026"/>
    </location>
</feature>
<dbReference type="FunFam" id="1.10.340.70:FF:000001">
    <property type="entry name" value="Retrovirus-related Pol polyprotein from transposon gypsy-like Protein"/>
    <property type="match status" value="1"/>
</dbReference>
<proteinExistence type="predicted"/>
<evidence type="ECO:0000256" key="2">
    <source>
        <dbReference type="ARBA" id="ARBA00022695"/>
    </source>
</evidence>
<evidence type="ECO:0000259" key="8">
    <source>
        <dbReference type="Pfam" id="PF00078"/>
    </source>
</evidence>
<dbReference type="EMBL" id="FQNC01000011">
    <property type="protein sequence ID" value="SGY12327.1"/>
    <property type="molecule type" value="Genomic_DNA"/>
</dbReference>
<evidence type="ECO:0000313" key="11">
    <source>
        <dbReference type="EMBL" id="SGY12327.1"/>
    </source>
</evidence>
<evidence type="ECO:0000259" key="10">
    <source>
        <dbReference type="Pfam" id="PF17921"/>
    </source>
</evidence>
<feature type="region of interest" description="Disordered" evidence="7">
    <location>
        <begin position="329"/>
        <end position="350"/>
    </location>
</feature>
<evidence type="ECO:0000256" key="6">
    <source>
        <dbReference type="ARBA" id="ARBA00022918"/>
    </source>
</evidence>
<dbReference type="PANTHER" id="PTHR37984:SF5">
    <property type="entry name" value="PROTEIN NYNRIN-LIKE"/>
    <property type="match status" value="1"/>
</dbReference>
<organism evidence="11 12">
    <name type="scientific">Microbotryum silenes-dioicae</name>
    <dbReference type="NCBI Taxonomy" id="796604"/>
    <lineage>
        <taxon>Eukaryota</taxon>
        <taxon>Fungi</taxon>
        <taxon>Dikarya</taxon>
        <taxon>Basidiomycota</taxon>
        <taxon>Pucciniomycotina</taxon>
        <taxon>Microbotryomycetes</taxon>
        <taxon>Microbotryales</taxon>
        <taxon>Microbotryaceae</taxon>
        <taxon>Microbotryum</taxon>
    </lineage>
</organism>
<dbReference type="Gene3D" id="3.10.20.370">
    <property type="match status" value="1"/>
</dbReference>
<dbReference type="Pfam" id="PF00078">
    <property type="entry name" value="RVT_1"/>
    <property type="match status" value="1"/>
</dbReference>
<dbReference type="Proteomes" id="UP000249464">
    <property type="component" value="Unassembled WGS sequence"/>
</dbReference>
<dbReference type="PANTHER" id="PTHR37984">
    <property type="entry name" value="PROTEIN CBG26694"/>
    <property type="match status" value="1"/>
</dbReference>
<feature type="domain" description="Reverse transcriptase RNase H-like" evidence="9">
    <location>
        <begin position="804"/>
        <end position="906"/>
    </location>
</feature>
<sequence length="1213" mass="135423">MPTPTAPSHSPTYKPNDPPQLHSTSMEALREYFMRLDFYNRRIARTPITSDYNKIEGAGMGLQVFALKTWFAQGLSKHLAKPYTQFKSELIRRAVPADFVWTQLAKLHRLRQAPGHDIDAFQEFSDQMRSLQMEIGFQVVSDQEVAKLVLLGTDPELCRILRTHMVSSLAGWSDLPLEKLALDTPVVPTSPEAAEVFSDAHTDQPLEFDYQVFERIGREEWSRPTYSRPAAASAAPHVTTAATGHSPITGGPRPVARLTVDERTYLDQNHGCYRCRTLNADHISRNCPRYLSPMGASATPSTPTSTALRLAPGPVWWRPFGPSKKLAIQPCSSASPATRRTNNDPSYAPHPFPPLPVSLAGAHGTLLASALVDSGLPQTFLSEELVQRLGLERRALEQHSKYTLAMQNQVPHCLHLHALCSSPLELAMALAQTTYAEVAERHEMLSSLTGSESKLKGSNVAPLGKDLAIILGGNFIYRHKMELGLFPQPHLTCKANPIHAIDLLALSSQPAPPCALDHRLRAEFADRFPADIPPKYREAWYLLLQEHLAAGRLRPSRSAYSSPSFIIPKKGCDVDPTIAPRWVNDYRELNKHTIKDRSLCPCRTHSLDTSIRRRVHTLGLYEWTVMPMGLCNAPATHQRRVNEALQGLLGTICFVYLDDITIFADTLEEHEARVCQVLDALRRAELYCSPTKTNLATAECSFLGHIINRAGVHADPKKIQRIEYWSLPKTVKELRGFLGLVQYLRKFIPGLAEHTAALTPLTRQGLSSIATLWTPNEVRHFKAIKAIVTSLDCLRPPDHSANAAPFWVMTDASNQGIGGVLLQGQEWKVARPIAYWSRQYIPAERNYPTHEQELLAIVEALKEWRIDLLGGHFHILTDHSTLEHFQTQRTVLSRRQARWLDTLAEFDYDLRYLPGEDNILSDAVKQQILDAYETDPFCQQAMSNIGSVTSDFKIVDALLYLRGRLIIPSLAPLRESILHDAHDAQGHLGDMKTYRTVQQAYFWPNMSRDVKHYVQQCDSCQRTKARTTRIAGKLHSLPVPTRPMADIAIDFVGPLPANKGFDRVLTITDRLLDTSVCSCPAEADTAAEVAARFHEGWHRLLASLKAFVSPETDGRSEKTNKTAFQILRALVNKEQSNWAECLGCLSCLATRLPAPCPVDSDDDLPSVDELLAASIPACKDARTRLAIPRFGRQHSPTRSARMNPLGPLGILFS</sequence>
<keyword evidence="1" id="KW-0808">Transferase</keyword>
<protein>
    <submittedName>
        <fullName evidence="11">BQ5605_C011g06468 protein</fullName>
    </submittedName>
</protein>